<evidence type="ECO:0000313" key="1">
    <source>
        <dbReference type="EMBL" id="KAH3749968.1"/>
    </source>
</evidence>
<evidence type="ECO:0000313" key="2">
    <source>
        <dbReference type="Proteomes" id="UP000828390"/>
    </source>
</evidence>
<reference evidence="1" key="2">
    <citation type="submission" date="2020-11" db="EMBL/GenBank/DDBJ databases">
        <authorList>
            <person name="McCartney M.A."/>
            <person name="Auch B."/>
            <person name="Kono T."/>
            <person name="Mallez S."/>
            <person name="Becker A."/>
            <person name="Gohl D.M."/>
            <person name="Silverstein K.A.T."/>
            <person name="Koren S."/>
            <person name="Bechman K.B."/>
            <person name="Herman A."/>
            <person name="Abrahante J.E."/>
            <person name="Garbe J."/>
        </authorList>
    </citation>
    <scope>NUCLEOTIDE SEQUENCE</scope>
    <source>
        <strain evidence="1">Duluth1</strain>
        <tissue evidence="1">Whole animal</tissue>
    </source>
</reference>
<keyword evidence="2" id="KW-1185">Reference proteome</keyword>
<organism evidence="1 2">
    <name type="scientific">Dreissena polymorpha</name>
    <name type="common">Zebra mussel</name>
    <name type="synonym">Mytilus polymorpha</name>
    <dbReference type="NCBI Taxonomy" id="45954"/>
    <lineage>
        <taxon>Eukaryota</taxon>
        <taxon>Metazoa</taxon>
        <taxon>Spiralia</taxon>
        <taxon>Lophotrochozoa</taxon>
        <taxon>Mollusca</taxon>
        <taxon>Bivalvia</taxon>
        <taxon>Autobranchia</taxon>
        <taxon>Heteroconchia</taxon>
        <taxon>Euheterodonta</taxon>
        <taxon>Imparidentia</taxon>
        <taxon>Neoheterodontei</taxon>
        <taxon>Myida</taxon>
        <taxon>Dreissenoidea</taxon>
        <taxon>Dreissenidae</taxon>
        <taxon>Dreissena</taxon>
    </lineage>
</organism>
<name>A0A9D4DJ86_DREPO</name>
<accession>A0A9D4DJ86</accession>
<sequence>MLDSLVRVSRRVWWVADRFATDPRRPTISSPYQARGLDPLRAAWPKSNAPGRPAA</sequence>
<comment type="caution">
    <text evidence="1">The sequence shown here is derived from an EMBL/GenBank/DDBJ whole genome shotgun (WGS) entry which is preliminary data.</text>
</comment>
<dbReference type="AlphaFoldDB" id="A0A9D4DJ86"/>
<dbReference type="EMBL" id="JAIWYP010000010">
    <property type="protein sequence ID" value="KAH3749968.1"/>
    <property type="molecule type" value="Genomic_DNA"/>
</dbReference>
<protein>
    <submittedName>
        <fullName evidence="1">Uncharacterized protein</fullName>
    </submittedName>
</protein>
<reference evidence="1" key="1">
    <citation type="journal article" date="2019" name="bioRxiv">
        <title>The Genome of the Zebra Mussel, Dreissena polymorpha: A Resource for Invasive Species Research.</title>
        <authorList>
            <person name="McCartney M.A."/>
            <person name="Auch B."/>
            <person name="Kono T."/>
            <person name="Mallez S."/>
            <person name="Zhang Y."/>
            <person name="Obille A."/>
            <person name="Becker A."/>
            <person name="Abrahante J.E."/>
            <person name="Garbe J."/>
            <person name="Badalamenti J.P."/>
            <person name="Herman A."/>
            <person name="Mangelson H."/>
            <person name="Liachko I."/>
            <person name="Sullivan S."/>
            <person name="Sone E.D."/>
            <person name="Koren S."/>
            <person name="Silverstein K.A.T."/>
            <person name="Beckman K.B."/>
            <person name="Gohl D.M."/>
        </authorList>
    </citation>
    <scope>NUCLEOTIDE SEQUENCE</scope>
    <source>
        <strain evidence="1">Duluth1</strain>
        <tissue evidence="1">Whole animal</tissue>
    </source>
</reference>
<proteinExistence type="predicted"/>
<dbReference type="Proteomes" id="UP000828390">
    <property type="component" value="Unassembled WGS sequence"/>
</dbReference>
<gene>
    <name evidence="1" type="ORF">DPMN_184484</name>
</gene>